<keyword evidence="3 6" id="KW-0863">Zinc-finger</keyword>
<reference evidence="11" key="1">
    <citation type="submission" date="2016-06" db="UniProtKB">
        <authorList>
            <consortium name="WormBaseParasite"/>
        </authorList>
    </citation>
    <scope>IDENTIFICATION</scope>
</reference>
<dbReference type="PROSITE" id="PS00518">
    <property type="entry name" value="ZF_RING_1"/>
    <property type="match status" value="1"/>
</dbReference>
<feature type="compositionally biased region" description="Basic and acidic residues" evidence="7">
    <location>
        <begin position="150"/>
        <end position="170"/>
    </location>
</feature>
<dbReference type="EMBL" id="UYRT01093653">
    <property type="protein sequence ID" value="VDN39068.1"/>
    <property type="molecule type" value="Genomic_DNA"/>
</dbReference>
<evidence type="ECO:0000256" key="5">
    <source>
        <dbReference type="ARBA" id="ARBA00023242"/>
    </source>
</evidence>
<dbReference type="WBParaSite" id="GPUH_0002188601-mRNA-1">
    <property type="protein sequence ID" value="GPUH_0002188601-mRNA-1"/>
    <property type="gene ID" value="GPUH_0002188601"/>
</dbReference>
<evidence type="ECO:0000256" key="2">
    <source>
        <dbReference type="ARBA" id="ARBA00022723"/>
    </source>
</evidence>
<dbReference type="AlphaFoldDB" id="A0A183ELL8"/>
<keyword evidence="10" id="KW-1185">Reference proteome</keyword>
<dbReference type="InterPro" id="IPR013083">
    <property type="entry name" value="Znf_RING/FYVE/PHD"/>
</dbReference>
<comment type="subcellular location">
    <subcellularLocation>
        <location evidence="1">Nucleus</location>
    </subcellularLocation>
</comment>
<dbReference type="GO" id="GO:0005634">
    <property type="term" value="C:nucleus"/>
    <property type="evidence" value="ECO:0007669"/>
    <property type="project" value="UniProtKB-SubCell"/>
</dbReference>
<feature type="region of interest" description="Disordered" evidence="7">
    <location>
        <begin position="141"/>
        <end position="170"/>
    </location>
</feature>
<keyword evidence="4" id="KW-0862">Zinc</keyword>
<evidence type="ECO:0000313" key="11">
    <source>
        <dbReference type="WBParaSite" id="GPUH_0002188601-mRNA-1"/>
    </source>
</evidence>
<protein>
    <submittedName>
        <fullName evidence="11">RING-type domain-containing protein</fullName>
    </submittedName>
</protein>
<keyword evidence="5" id="KW-0539">Nucleus</keyword>
<keyword evidence="2" id="KW-0479">Metal-binding</keyword>
<accession>A0A183ELL8</accession>
<gene>
    <name evidence="9" type="ORF">GPUH_LOCUS21857</name>
</gene>
<dbReference type="Gene3D" id="3.30.40.10">
    <property type="entry name" value="Zinc/RING finger domain, C3HC4 (zinc finger)"/>
    <property type="match status" value="1"/>
</dbReference>
<proteinExistence type="predicted"/>
<feature type="domain" description="RING-type" evidence="8">
    <location>
        <begin position="15"/>
        <end position="57"/>
    </location>
</feature>
<evidence type="ECO:0000259" key="8">
    <source>
        <dbReference type="PROSITE" id="PS50089"/>
    </source>
</evidence>
<evidence type="ECO:0000256" key="1">
    <source>
        <dbReference type="ARBA" id="ARBA00004123"/>
    </source>
</evidence>
<evidence type="ECO:0000256" key="7">
    <source>
        <dbReference type="SAM" id="MobiDB-lite"/>
    </source>
</evidence>
<evidence type="ECO:0000256" key="3">
    <source>
        <dbReference type="ARBA" id="ARBA00022771"/>
    </source>
</evidence>
<name>A0A183ELL8_9BILA</name>
<dbReference type="InterPro" id="IPR018957">
    <property type="entry name" value="Znf_C3HC4_RING-type"/>
</dbReference>
<dbReference type="PROSITE" id="PS50089">
    <property type="entry name" value="ZF_RING_2"/>
    <property type="match status" value="1"/>
</dbReference>
<dbReference type="PANTHER" id="PTHR45893">
    <property type="entry name" value="POLYCOMB GROUP RING FINGER PROTEIN"/>
    <property type="match status" value="1"/>
</dbReference>
<evidence type="ECO:0000313" key="9">
    <source>
        <dbReference type="EMBL" id="VDN39068.1"/>
    </source>
</evidence>
<evidence type="ECO:0000313" key="10">
    <source>
        <dbReference type="Proteomes" id="UP000271098"/>
    </source>
</evidence>
<reference evidence="9 10" key="2">
    <citation type="submission" date="2018-11" db="EMBL/GenBank/DDBJ databases">
        <authorList>
            <consortium name="Pathogen Informatics"/>
        </authorList>
    </citation>
    <scope>NUCLEOTIDE SEQUENCE [LARGE SCALE GENOMIC DNA]</scope>
</reference>
<dbReference type="InterPro" id="IPR001841">
    <property type="entry name" value="Znf_RING"/>
</dbReference>
<dbReference type="Proteomes" id="UP000271098">
    <property type="component" value="Unassembled WGS sequence"/>
</dbReference>
<evidence type="ECO:0000256" key="4">
    <source>
        <dbReference type="ARBA" id="ARBA00022833"/>
    </source>
</evidence>
<dbReference type="InterPro" id="IPR051507">
    <property type="entry name" value="PcG_RING_finger"/>
</dbReference>
<sequence>MKESKSENISENVVCWLCNSYLIDAVSLSECMHSYCRSCLLQSLDKGGGTFRCLKCDRPIARDLSEAFARDNTIQNLVYKSAPDVFWQELKQRGEYLKKRAVPSDEKALILDKKLVQLASELCAPNEVVSLCLEYISPGLPDNEEEESEVKEAKQVDENKPSTVADADRWEKQEAQMTSFRRLFLIYSSKVDNR</sequence>
<dbReference type="Pfam" id="PF00097">
    <property type="entry name" value="zf-C3HC4"/>
    <property type="match status" value="1"/>
</dbReference>
<dbReference type="OrthoDB" id="1305878at2759"/>
<dbReference type="GO" id="GO:0008270">
    <property type="term" value="F:zinc ion binding"/>
    <property type="evidence" value="ECO:0007669"/>
    <property type="project" value="UniProtKB-KW"/>
</dbReference>
<dbReference type="SUPFAM" id="SSF57850">
    <property type="entry name" value="RING/U-box"/>
    <property type="match status" value="1"/>
</dbReference>
<organism evidence="11">
    <name type="scientific">Gongylonema pulchrum</name>
    <dbReference type="NCBI Taxonomy" id="637853"/>
    <lineage>
        <taxon>Eukaryota</taxon>
        <taxon>Metazoa</taxon>
        <taxon>Ecdysozoa</taxon>
        <taxon>Nematoda</taxon>
        <taxon>Chromadorea</taxon>
        <taxon>Rhabditida</taxon>
        <taxon>Spirurina</taxon>
        <taxon>Spiruromorpha</taxon>
        <taxon>Spiruroidea</taxon>
        <taxon>Gongylonematidae</taxon>
        <taxon>Gongylonema</taxon>
    </lineage>
</organism>
<evidence type="ECO:0000256" key="6">
    <source>
        <dbReference type="PROSITE-ProRule" id="PRU00175"/>
    </source>
</evidence>
<dbReference type="InterPro" id="IPR017907">
    <property type="entry name" value="Znf_RING_CS"/>
</dbReference>